<evidence type="ECO:0000259" key="6">
    <source>
        <dbReference type="PROSITE" id="PS51934"/>
    </source>
</evidence>
<dbReference type="PANTHER" id="PTHR13943:SF33">
    <property type="entry name" value="PHOSPHOLIPASE A AND ACYLTRANSFERASE 2"/>
    <property type="match status" value="1"/>
</dbReference>
<keyword evidence="5" id="KW-0472">Membrane</keyword>
<comment type="similarity">
    <text evidence="1">Belongs to the H-rev107 family.</text>
</comment>
<dbReference type="GO" id="GO:0008970">
    <property type="term" value="F:phospholipase A1 activity"/>
    <property type="evidence" value="ECO:0007669"/>
    <property type="project" value="Ensembl"/>
</dbReference>
<accession>A0A8C2W718</accession>
<dbReference type="GO" id="GO:0005737">
    <property type="term" value="C:cytoplasm"/>
    <property type="evidence" value="ECO:0007669"/>
    <property type="project" value="TreeGrafter"/>
</dbReference>
<organism evidence="7 8">
    <name type="scientific">Chinchilla lanigera</name>
    <name type="common">Long-tailed chinchilla</name>
    <name type="synonym">Chinchilla villidera</name>
    <dbReference type="NCBI Taxonomy" id="34839"/>
    <lineage>
        <taxon>Eukaryota</taxon>
        <taxon>Metazoa</taxon>
        <taxon>Chordata</taxon>
        <taxon>Craniata</taxon>
        <taxon>Vertebrata</taxon>
        <taxon>Euteleostomi</taxon>
        <taxon>Mammalia</taxon>
        <taxon>Eutheria</taxon>
        <taxon>Euarchontoglires</taxon>
        <taxon>Glires</taxon>
        <taxon>Rodentia</taxon>
        <taxon>Hystricomorpha</taxon>
        <taxon>Chinchillidae</taxon>
        <taxon>Chinchilla</taxon>
    </lineage>
</organism>
<name>A0A8C2W718_CHILA</name>
<keyword evidence="4" id="KW-0443">Lipid metabolism</keyword>
<dbReference type="PANTHER" id="PTHR13943">
    <property type="entry name" value="HRAS-LIKE SUPPRESSOR - RELATED"/>
    <property type="match status" value="1"/>
</dbReference>
<dbReference type="OrthoDB" id="421951at2759"/>
<evidence type="ECO:0000256" key="4">
    <source>
        <dbReference type="ARBA" id="ARBA00023098"/>
    </source>
</evidence>
<dbReference type="Pfam" id="PF04970">
    <property type="entry name" value="LRAT"/>
    <property type="match status" value="1"/>
</dbReference>
<dbReference type="Gene3D" id="3.90.1720.10">
    <property type="entry name" value="endopeptidase domain like (from Nostoc punctiforme)"/>
    <property type="match status" value="1"/>
</dbReference>
<evidence type="ECO:0000256" key="1">
    <source>
        <dbReference type="ARBA" id="ARBA00007824"/>
    </source>
</evidence>
<evidence type="ECO:0000313" key="8">
    <source>
        <dbReference type="Proteomes" id="UP000694398"/>
    </source>
</evidence>
<proteinExistence type="inferred from homology"/>
<dbReference type="FunFam" id="3.90.1720.10:FF:000002">
    <property type="entry name" value="HRAS like suppressor 2"/>
    <property type="match status" value="1"/>
</dbReference>
<dbReference type="InterPro" id="IPR007053">
    <property type="entry name" value="LRAT_dom"/>
</dbReference>
<dbReference type="GO" id="GO:0004623">
    <property type="term" value="F:phospholipase A2 activity"/>
    <property type="evidence" value="ECO:0007669"/>
    <property type="project" value="Ensembl"/>
</dbReference>
<feature type="domain" description="LRAT" evidence="6">
    <location>
        <begin position="19"/>
        <end position="135"/>
    </location>
</feature>
<reference evidence="7" key="1">
    <citation type="submission" date="2025-08" db="UniProtKB">
        <authorList>
            <consortium name="Ensembl"/>
        </authorList>
    </citation>
    <scope>IDENTIFICATION</scope>
</reference>
<evidence type="ECO:0000256" key="3">
    <source>
        <dbReference type="ARBA" id="ARBA00022801"/>
    </source>
</evidence>
<dbReference type="OMA" id="FGYAHWA"/>
<dbReference type="Proteomes" id="UP000694398">
    <property type="component" value="Unassembled WGS sequence"/>
</dbReference>
<reference evidence="7" key="2">
    <citation type="submission" date="2025-09" db="UniProtKB">
        <authorList>
            <consortium name="Ensembl"/>
        </authorList>
    </citation>
    <scope>IDENTIFICATION</scope>
</reference>
<evidence type="ECO:0000313" key="7">
    <source>
        <dbReference type="Ensembl" id="ENSCLAP00000024111.1"/>
    </source>
</evidence>
<keyword evidence="3" id="KW-0378">Hydrolase</keyword>
<dbReference type="GO" id="GO:0070292">
    <property type="term" value="P:N-acylphosphatidylethanolamine metabolic process"/>
    <property type="evidence" value="ECO:0007669"/>
    <property type="project" value="Ensembl"/>
</dbReference>
<evidence type="ECO:0000256" key="5">
    <source>
        <dbReference type="SAM" id="Phobius"/>
    </source>
</evidence>
<dbReference type="PROSITE" id="PS51934">
    <property type="entry name" value="LRAT"/>
    <property type="match status" value="1"/>
</dbReference>
<keyword evidence="2" id="KW-0808">Transferase</keyword>
<evidence type="ECO:0000256" key="2">
    <source>
        <dbReference type="ARBA" id="ARBA00022679"/>
    </source>
</evidence>
<dbReference type="GeneTree" id="ENSGT00940000154853"/>
<dbReference type="AlphaFoldDB" id="A0A8C2W718"/>
<dbReference type="GO" id="GO:0016410">
    <property type="term" value="F:N-acyltransferase activity"/>
    <property type="evidence" value="ECO:0007669"/>
    <property type="project" value="Ensembl"/>
</dbReference>
<keyword evidence="8" id="KW-1185">Reference proteome</keyword>
<keyword evidence="5" id="KW-1133">Transmembrane helix</keyword>
<protein>
    <submittedName>
        <fullName evidence="7">Phospholipase A and acyltransferase 2</fullName>
    </submittedName>
</protein>
<dbReference type="InterPro" id="IPR051496">
    <property type="entry name" value="H-rev107_PLA/AT"/>
</dbReference>
<dbReference type="Ensembl" id="ENSCLAT00000024343.1">
    <property type="protein sequence ID" value="ENSCLAP00000024111.1"/>
    <property type="gene ID" value="ENSCLAG00000016552.1"/>
</dbReference>
<keyword evidence="5" id="KW-0812">Transmembrane</keyword>
<sequence length="168" mass="18495">MIQPDRRMPATSSPRLGDLIEIDRTGYAHWAIYVGNDYVVHLAPPSEFAGAGSSSIMSVLTDRAIVKKELLSQVAKNNAYRVNNKYDKKYTPLPINKVVKSALELVGKELPYSVTHMNCEHFVTKLRYGVPLSEQVEEAATNIAVGAGVLASLGLIGIVLSRTRREKQ</sequence>
<feature type="transmembrane region" description="Helical" evidence="5">
    <location>
        <begin position="139"/>
        <end position="160"/>
    </location>
</feature>
<gene>
    <name evidence="7" type="primary">PLAAT2</name>
</gene>